<dbReference type="PRINTS" id="PR00344">
    <property type="entry name" value="BCTRLSENSOR"/>
</dbReference>
<evidence type="ECO:0000256" key="6">
    <source>
        <dbReference type="ARBA" id="ARBA00023012"/>
    </source>
</evidence>
<accession>A0ABU1W2L1</accession>
<dbReference type="SUPFAM" id="SSF55785">
    <property type="entry name" value="PYP-like sensor domain (PAS domain)"/>
    <property type="match status" value="1"/>
</dbReference>
<dbReference type="PROSITE" id="PS50109">
    <property type="entry name" value="HIS_KIN"/>
    <property type="match status" value="1"/>
</dbReference>
<evidence type="ECO:0000256" key="5">
    <source>
        <dbReference type="ARBA" id="ARBA00022777"/>
    </source>
</evidence>
<dbReference type="InterPro" id="IPR050736">
    <property type="entry name" value="Sensor_HK_Regulatory"/>
</dbReference>
<dbReference type="InterPro" id="IPR036890">
    <property type="entry name" value="HATPase_C_sf"/>
</dbReference>
<dbReference type="InterPro" id="IPR003018">
    <property type="entry name" value="GAF"/>
</dbReference>
<dbReference type="CDD" id="cd16922">
    <property type="entry name" value="HATPase_EvgS-ArcB-TorS-like"/>
    <property type="match status" value="1"/>
</dbReference>
<evidence type="ECO:0000313" key="9">
    <source>
        <dbReference type="EMBL" id="MDR7122182.1"/>
    </source>
</evidence>
<dbReference type="Pfam" id="PF01590">
    <property type="entry name" value="GAF"/>
    <property type="match status" value="1"/>
</dbReference>
<dbReference type="RefSeq" id="WP_310280149.1">
    <property type="nucleotide sequence ID" value="NZ_JAVDWR010000013.1"/>
</dbReference>
<sequence>MQVAAVPQNEQNRLKALLKLQILDTEPDATFDAVTSLAATLFQVPIALVSLIDEQRQWFKSKQGLDVCQTDRKLAFCAHAILQPDIFIVEDASQDERFADNPLVCTIPNIRFYAGCPLINEQGYALGTLCIISPEPRQMTEQDKVVLRQLAALVMERLNEHKQKLHTEHKLQLLDLLLDSIPDALVACDSEGQLEQFNKVARDWHGVDVRQCDSELWSHYYDLYEEDGQTVLSVDRIPLLRAFHGEPMVRQEICIKAKGQAPRWARCQGEQLKSRSGQLLGALVLMQDISEQKRLEQMKTDFISTVSHELRTPITAISGALDLVIHQVLGAVPEKALAMLKVASQNSKRLQLLVNDLLDMEKLSAGKMDFYLQPCDLAQECQQAITQNQPYADRFAVQLSLLNNEPLMMQLDSHRLQQVLSNLLSNAIKYSKSGAEVFLSYYLLENKIRIQVEDKGEGIPLHFQEKIFQRFAQADGSDTKARSGTGLGLAISRAIIESMGGTIDFSSVPGQGSVFYCDFPVCSE</sequence>
<dbReference type="InterPro" id="IPR029016">
    <property type="entry name" value="GAF-like_dom_sf"/>
</dbReference>
<dbReference type="EMBL" id="JAVDWR010000013">
    <property type="protein sequence ID" value="MDR7122182.1"/>
    <property type="molecule type" value="Genomic_DNA"/>
</dbReference>
<feature type="domain" description="PAC" evidence="8">
    <location>
        <begin position="249"/>
        <end position="301"/>
    </location>
</feature>
<dbReference type="Gene3D" id="1.10.287.130">
    <property type="match status" value="1"/>
</dbReference>
<keyword evidence="10" id="KW-1185">Reference proteome</keyword>
<dbReference type="InterPro" id="IPR003661">
    <property type="entry name" value="HisK_dim/P_dom"/>
</dbReference>
<dbReference type="SUPFAM" id="SSF55781">
    <property type="entry name" value="GAF domain-like"/>
    <property type="match status" value="1"/>
</dbReference>
<dbReference type="InterPro" id="IPR036097">
    <property type="entry name" value="HisK_dim/P_sf"/>
</dbReference>
<dbReference type="GO" id="GO:0016301">
    <property type="term" value="F:kinase activity"/>
    <property type="evidence" value="ECO:0007669"/>
    <property type="project" value="UniProtKB-KW"/>
</dbReference>
<dbReference type="Gene3D" id="3.30.450.40">
    <property type="match status" value="1"/>
</dbReference>
<dbReference type="SUPFAM" id="SSF55874">
    <property type="entry name" value="ATPase domain of HSP90 chaperone/DNA topoisomerase II/histidine kinase"/>
    <property type="match status" value="1"/>
</dbReference>
<dbReference type="InterPro" id="IPR035965">
    <property type="entry name" value="PAS-like_dom_sf"/>
</dbReference>
<dbReference type="PROSITE" id="PS50113">
    <property type="entry name" value="PAC"/>
    <property type="match status" value="1"/>
</dbReference>
<feature type="domain" description="Histidine kinase" evidence="7">
    <location>
        <begin position="305"/>
        <end position="523"/>
    </location>
</feature>
<dbReference type="InterPro" id="IPR005467">
    <property type="entry name" value="His_kinase_dom"/>
</dbReference>
<evidence type="ECO:0000256" key="4">
    <source>
        <dbReference type="ARBA" id="ARBA00022679"/>
    </source>
</evidence>
<dbReference type="InterPro" id="IPR013656">
    <property type="entry name" value="PAS_4"/>
</dbReference>
<evidence type="ECO:0000256" key="2">
    <source>
        <dbReference type="ARBA" id="ARBA00012438"/>
    </source>
</evidence>
<dbReference type="Gene3D" id="3.30.565.10">
    <property type="entry name" value="Histidine kinase-like ATPase, C-terminal domain"/>
    <property type="match status" value="1"/>
</dbReference>
<dbReference type="SMART" id="SM00065">
    <property type="entry name" value="GAF"/>
    <property type="match status" value="1"/>
</dbReference>
<evidence type="ECO:0000256" key="3">
    <source>
        <dbReference type="ARBA" id="ARBA00022553"/>
    </source>
</evidence>
<dbReference type="PANTHER" id="PTHR43711">
    <property type="entry name" value="TWO-COMPONENT HISTIDINE KINASE"/>
    <property type="match status" value="1"/>
</dbReference>
<proteinExistence type="predicted"/>
<reference evidence="9 10" key="1">
    <citation type="submission" date="2023-07" db="EMBL/GenBank/DDBJ databases">
        <title>Sorghum-associated microbial communities from plants grown in Nebraska, USA.</title>
        <authorList>
            <person name="Schachtman D."/>
        </authorList>
    </citation>
    <scope>NUCLEOTIDE SEQUENCE [LARGE SCALE GENOMIC DNA]</scope>
    <source>
        <strain evidence="9 10">4138</strain>
    </source>
</reference>
<evidence type="ECO:0000256" key="1">
    <source>
        <dbReference type="ARBA" id="ARBA00000085"/>
    </source>
</evidence>
<dbReference type="InterPro" id="IPR003594">
    <property type="entry name" value="HATPase_dom"/>
</dbReference>
<keyword evidence="6" id="KW-0902">Two-component regulatory system</keyword>
<dbReference type="EC" id="2.7.13.3" evidence="2"/>
<dbReference type="Gene3D" id="3.30.450.20">
    <property type="entry name" value="PAS domain"/>
    <property type="match status" value="1"/>
</dbReference>
<dbReference type="InterPro" id="IPR000700">
    <property type="entry name" value="PAS-assoc_C"/>
</dbReference>
<dbReference type="SMART" id="SM00387">
    <property type="entry name" value="HATPase_c"/>
    <property type="match status" value="1"/>
</dbReference>
<dbReference type="Pfam" id="PF02518">
    <property type="entry name" value="HATPase_c"/>
    <property type="match status" value="1"/>
</dbReference>
<dbReference type="SUPFAM" id="SSF47384">
    <property type="entry name" value="Homodimeric domain of signal transducing histidine kinase"/>
    <property type="match status" value="1"/>
</dbReference>
<evidence type="ECO:0000259" key="7">
    <source>
        <dbReference type="PROSITE" id="PS50109"/>
    </source>
</evidence>
<organism evidence="9 10">
    <name type="scientific">Rheinheimera soli</name>
    <dbReference type="NCBI Taxonomy" id="443616"/>
    <lineage>
        <taxon>Bacteria</taxon>
        <taxon>Pseudomonadati</taxon>
        <taxon>Pseudomonadota</taxon>
        <taxon>Gammaproteobacteria</taxon>
        <taxon>Chromatiales</taxon>
        <taxon>Chromatiaceae</taxon>
        <taxon>Rheinheimera</taxon>
    </lineage>
</organism>
<dbReference type="Pfam" id="PF08448">
    <property type="entry name" value="PAS_4"/>
    <property type="match status" value="1"/>
</dbReference>
<protein>
    <recommendedName>
        <fullName evidence="2">histidine kinase</fullName>
        <ecNumber evidence="2">2.7.13.3</ecNumber>
    </recommendedName>
</protein>
<dbReference type="Proteomes" id="UP001257909">
    <property type="component" value="Unassembled WGS sequence"/>
</dbReference>
<keyword evidence="5 9" id="KW-0418">Kinase</keyword>
<dbReference type="Pfam" id="PF00512">
    <property type="entry name" value="HisKA"/>
    <property type="match status" value="1"/>
</dbReference>
<dbReference type="PANTHER" id="PTHR43711:SF30">
    <property type="entry name" value="HISTIDINE KINASE"/>
    <property type="match status" value="1"/>
</dbReference>
<name>A0ABU1W2L1_9GAMM</name>
<dbReference type="SMART" id="SM00388">
    <property type="entry name" value="HisKA"/>
    <property type="match status" value="1"/>
</dbReference>
<keyword evidence="4" id="KW-0808">Transferase</keyword>
<evidence type="ECO:0000259" key="8">
    <source>
        <dbReference type="PROSITE" id="PS50113"/>
    </source>
</evidence>
<dbReference type="CDD" id="cd00082">
    <property type="entry name" value="HisKA"/>
    <property type="match status" value="1"/>
</dbReference>
<gene>
    <name evidence="9" type="ORF">J2W69_003140</name>
</gene>
<keyword evidence="3" id="KW-0597">Phosphoprotein</keyword>
<comment type="caution">
    <text evidence="9">The sequence shown here is derived from an EMBL/GenBank/DDBJ whole genome shotgun (WGS) entry which is preliminary data.</text>
</comment>
<dbReference type="InterPro" id="IPR004358">
    <property type="entry name" value="Sig_transdc_His_kin-like_C"/>
</dbReference>
<evidence type="ECO:0000313" key="10">
    <source>
        <dbReference type="Proteomes" id="UP001257909"/>
    </source>
</evidence>
<comment type="catalytic activity">
    <reaction evidence="1">
        <text>ATP + protein L-histidine = ADP + protein N-phospho-L-histidine.</text>
        <dbReference type="EC" id="2.7.13.3"/>
    </reaction>
</comment>